<feature type="region of interest" description="Disordered" evidence="1">
    <location>
        <begin position="1285"/>
        <end position="1325"/>
    </location>
</feature>
<dbReference type="OrthoDB" id="5653888at2"/>
<gene>
    <name evidence="2" type="ORF">Lnau_0708</name>
</gene>
<evidence type="ECO:0000313" key="3">
    <source>
        <dbReference type="Proteomes" id="UP000054725"/>
    </source>
</evidence>
<feature type="compositionally biased region" description="Polar residues" evidence="1">
    <location>
        <begin position="1295"/>
        <end position="1306"/>
    </location>
</feature>
<comment type="caution">
    <text evidence="2">The sequence shown here is derived from an EMBL/GenBank/DDBJ whole genome shotgun (WGS) entry which is preliminary data.</text>
</comment>
<dbReference type="PATRIC" id="fig|45070.6.peg.754"/>
<protein>
    <submittedName>
        <fullName evidence="2">Uncharacterized protein</fullName>
    </submittedName>
</protein>
<proteinExistence type="predicted"/>
<organism evidence="2 3">
    <name type="scientific">Legionella nautarum</name>
    <dbReference type="NCBI Taxonomy" id="45070"/>
    <lineage>
        <taxon>Bacteria</taxon>
        <taxon>Pseudomonadati</taxon>
        <taxon>Pseudomonadota</taxon>
        <taxon>Gammaproteobacteria</taxon>
        <taxon>Legionellales</taxon>
        <taxon>Legionellaceae</taxon>
        <taxon>Legionella</taxon>
    </lineage>
</organism>
<reference evidence="2 3" key="1">
    <citation type="submission" date="2015-11" db="EMBL/GenBank/DDBJ databases">
        <title>Genomic analysis of 38 Legionella species identifies large and diverse effector repertoires.</title>
        <authorList>
            <person name="Burstein D."/>
            <person name="Amaro F."/>
            <person name="Zusman T."/>
            <person name="Lifshitz Z."/>
            <person name="Cohen O."/>
            <person name="Gilbert J.A."/>
            <person name="Pupko T."/>
            <person name="Shuman H.A."/>
            <person name="Segal G."/>
        </authorList>
    </citation>
    <scope>NUCLEOTIDE SEQUENCE [LARGE SCALE GENOMIC DNA]</scope>
    <source>
        <strain evidence="2 3">ATCC 49506</strain>
    </source>
</reference>
<feature type="compositionally biased region" description="Basic and acidic residues" evidence="1">
    <location>
        <begin position="1316"/>
        <end position="1325"/>
    </location>
</feature>
<evidence type="ECO:0000256" key="1">
    <source>
        <dbReference type="SAM" id="MobiDB-lite"/>
    </source>
</evidence>
<dbReference type="Proteomes" id="UP000054725">
    <property type="component" value="Unassembled WGS sequence"/>
</dbReference>
<keyword evidence="3" id="KW-1185">Reference proteome</keyword>
<name>A0A0W0WTT0_9GAMM</name>
<dbReference type="EMBL" id="LNYO01000013">
    <property type="protein sequence ID" value="KTD35724.1"/>
    <property type="molecule type" value="Genomic_DNA"/>
</dbReference>
<dbReference type="RefSeq" id="WP_058503773.1">
    <property type="nucleotide sequence ID" value="NZ_CAAAIF010000001.1"/>
</dbReference>
<evidence type="ECO:0000313" key="2">
    <source>
        <dbReference type="EMBL" id="KTD35724.1"/>
    </source>
</evidence>
<accession>A0A0W0WTT0</accession>
<sequence length="1325" mass="147469">MPYIDELLAELNQDQSPAVTTLKAQIKKLELKGRTSILAAPGDIKATLTDLNTVLQFYDESNELNQDSFLKILAMTNPMHRDGLAKLDQLKKLYELSQDSSKKNNLTGISRKSFLTMNLNQLQTSFIILDNLPSGKTLNQNAFDLITQAKIIVEKKLTTEEQIYLSNTINTMLQSNIPLSSNIPFASRFFKQNIQRFLDLDKAHWKGTQAILSNLAGHGALDSRTFNYLMDNAEHLAAKATELNQLFDHMAALDIPIKGNRQFIMNIDSDFVGLNKLVAELEKKGVKLNEDSFKLLCDNAGDIKESQVEALGDCMQLMQKNNIPFIKDGEDKFSQLLHFDNHQLNAVAHILDSLSNADQDKEGYLDARTFDYITKNAGNLEPMADLVADVFTAMGQARIPIIKNRQPVMSMAIQAATTSDPAKKEALEKALKNLAAVVKQIQPVDGKSLDRDAFDVLRRNISSADYSPEEAEALGKCINLMNKMGIPLTQTFGQDRLKTLLEKKDHWQNLISVLEDFPENKLDEQSFTALLDNIQNFDPQDLSDLKTCIAAMANNNIPLTQTLGKDKLAKLLTLGANLPQVAQVLAHFKDAKEGELDETTFDYLVDNAGTLDLNDEITLDNATQSVTKAKLISFVFDKMKELDISTISHRKPILQLSAAQLKTLYAVLNKLHPQTMSEDKTFLKDFFKELRDPKNLNKFDAANTEYLSHCIAAMARNNIPLTQAIGQNKLSMLLTLDNKDLPQVATVLAAFSREELDKDTFDYLVKNVGELDLDKEVEAETGDLEKPAMKKITKAVLLERIFAEMRHRDISIPNNSQALIKLSVEKLNTLHSVLRNLKDHLDPDSFKVLRTNLSKFNATNTTSLSTCIAAMTANTIPLTQMIGKDKLALLLNLDEDDLSNVAKVLSSFQNGGLDETTFNYIVENAKSLGTIHSDSAKTKADLIVSVFTAMQKQGIPIPGNRQPVMKLNPTQLHNLQAVLSHLSNQSTPLKLAPSSFKVLLNNISQFNSINSIVLNSIIQTLTQNGVSLGKTIGEDRLKSLIKADNLSDIARLLTAFKPDDKLDNRTVDFIIDNAGKFNKDKVDAIINVFAAMRAHGVTLPGNRQPIMNLDTNQLNALTRILNSLKDAKGGDIHLSKDDFKGIINNIDKFKSNAIPLNNCIKAMIESEVPLTQLIGQNKIDRLMKLNDTQLATVDKLLTSLANYGALDSRTFDYIVTNADQLKDKTDILETIFDTMAVNNKPIIGSRQPLMKLTLQQLEHFNDFLLQNLDMINSNTIAGVINNAKRDQLPVPTPSPKDNLNMTPLSNSKEEEEDDDQKEKFTGTNP</sequence>